<proteinExistence type="inferred from homology"/>
<dbReference type="InterPro" id="IPR029062">
    <property type="entry name" value="Class_I_gatase-like"/>
</dbReference>
<dbReference type="InterPro" id="IPR017926">
    <property type="entry name" value="GATASE"/>
</dbReference>
<evidence type="ECO:0000256" key="3">
    <source>
        <dbReference type="ARBA" id="ARBA00022605"/>
    </source>
</evidence>
<feature type="domain" description="Glutamine amidotransferase" evidence="11">
    <location>
        <begin position="5"/>
        <end position="196"/>
    </location>
</feature>
<feature type="active site" evidence="10">
    <location>
        <position position="193"/>
    </location>
</feature>
<dbReference type="PANTHER" id="PTHR42701:SF1">
    <property type="entry name" value="IMIDAZOLE GLYCEROL PHOSPHATE SYNTHASE SUBUNIT HISH"/>
    <property type="match status" value="1"/>
</dbReference>
<keyword evidence="5 10" id="KW-0315">Glutamine amidotransferase</keyword>
<evidence type="ECO:0000256" key="8">
    <source>
        <dbReference type="ARBA" id="ARBA00047838"/>
    </source>
</evidence>
<protein>
    <recommendedName>
        <fullName evidence="10">Imidazole glycerol phosphate synthase subunit HisH</fullName>
        <ecNumber evidence="10">4.3.2.10</ecNumber>
    </recommendedName>
    <alternativeName>
        <fullName evidence="10">IGP synthase glutaminase subunit</fullName>
        <ecNumber evidence="10">3.5.1.2</ecNumber>
    </alternativeName>
    <alternativeName>
        <fullName evidence="10">IGP synthase subunit HisH</fullName>
    </alternativeName>
    <alternativeName>
        <fullName evidence="10">ImGP synthase subunit HisH</fullName>
        <shortName evidence="10">IGPS subunit HisH</shortName>
    </alternativeName>
</protein>
<keyword evidence="13" id="KW-1185">Reference proteome</keyword>
<dbReference type="Gene3D" id="3.40.50.880">
    <property type="match status" value="1"/>
</dbReference>
<evidence type="ECO:0000313" key="13">
    <source>
        <dbReference type="Proteomes" id="UP001172743"/>
    </source>
</evidence>
<dbReference type="PROSITE" id="PS51273">
    <property type="entry name" value="GATASE_TYPE_1"/>
    <property type="match status" value="1"/>
</dbReference>
<evidence type="ECO:0000313" key="12">
    <source>
        <dbReference type="EMBL" id="MDN4493131.1"/>
    </source>
</evidence>
<keyword evidence="6 10" id="KW-0368">Histidine biosynthesis</keyword>
<sequence length="215" mass="23869">MKIGVIDYGMGNLFSVEQALKRLECEVVVSADPQELAASDALILPGVGAFPDAMKRLAATGLDVFIREQVDAGKQLLGICLGMQLLFEESDEVTTTKGFGFFNGRITRFSGETSDGTKYRVPHMGWNTLEFKCLPKWLEDKSLPESKYVYFVHSFYATNINREQLVAGADYFETEVPGVVQAENVCGMQFHPEKSGEFGVFLLERWLEGVGVQTC</sequence>
<evidence type="ECO:0000256" key="2">
    <source>
        <dbReference type="ARBA" id="ARBA00011152"/>
    </source>
</evidence>
<comment type="catalytic activity">
    <reaction evidence="8 10">
        <text>5-[(5-phospho-1-deoxy-D-ribulos-1-ylimino)methylamino]-1-(5-phospho-beta-D-ribosyl)imidazole-4-carboxamide + L-glutamine = D-erythro-1-(imidazol-4-yl)glycerol 3-phosphate + 5-amino-1-(5-phospho-beta-D-ribosyl)imidazole-4-carboxamide + L-glutamate + H(+)</text>
        <dbReference type="Rhea" id="RHEA:24793"/>
        <dbReference type="ChEBI" id="CHEBI:15378"/>
        <dbReference type="ChEBI" id="CHEBI:29985"/>
        <dbReference type="ChEBI" id="CHEBI:58278"/>
        <dbReference type="ChEBI" id="CHEBI:58359"/>
        <dbReference type="ChEBI" id="CHEBI:58475"/>
        <dbReference type="ChEBI" id="CHEBI:58525"/>
        <dbReference type="EC" id="4.3.2.10"/>
    </reaction>
</comment>
<evidence type="ECO:0000256" key="7">
    <source>
        <dbReference type="ARBA" id="ARBA00023239"/>
    </source>
</evidence>
<keyword evidence="10" id="KW-0963">Cytoplasm</keyword>
<keyword evidence="7 10" id="KW-0456">Lyase</keyword>
<evidence type="ECO:0000256" key="6">
    <source>
        <dbReference type="ARBA" id="ARBA00023102"/>
    </source>
</evidence>
<dbReference type="EMBL" id="JAUHTQ010000003">
    <property type="protein sequence ID" value="MDN4493131.1"/>
    <property type="molecule type" value="Genomic_DNA"/>
</dbReference>
<feature type="active site" evidence="10">
    <location>
        <position position="191"/>
    </location>
</feature>
<dbReference type="EC" id="4.3.2.10" evidence="10"/>
<comment type="pathway">
    <text evidence="1 10">Amino-acid biosynthesis; L-histidine biosynthesis; L-histidine from 5-phospho-alpha-D-ribose 1-diphosphate: step 5/9.</text>
</comment>
<dbReference type="PANTHER" id="PTHR42701">
    <property type="entry name" value="IMIDAZOLE GLYCEROL PHOSPHATE SYNTHASE SUBUNIT HISH"/>
    <property type="match status" value="1"/>
</dbReference>
<name>A0ABT8GNY4_9BACL</name>
<dbReference type="Proteomes" id="UP001172743">
    <property type="component" value="Unassembled WGS sequence"/>
</dbReference>
<evidence type="ECO:0000256" key="10">
    <source>
        <dbReference type="HAMAP-Rule" id="MF_00278"/>
    </source>
</evidence>
<evidence type="ECO:0000256" key="1">
    <source>
        <dbReference type="ARBA" id="ARBA00005091"/>
    </source>
</evidence>
<dbReference type="RefSeq" id="WP_301137422.1">
    <property type="nucleotide sequence ID" value="NZ_JAUHTQ010000003.1"/>
</dbReference>
<comment type="caution">
    <text evidence="12">The sequence shown here is derived from an EMBL/GenBank/DDBJ whole genome shotgun (WGS) entry which is preliminary data.</text>
</comment>
<dbReference type="GO" id="GO:0016829">
    <property type="term" value="F:lyase activity"/>
    <property type="evidence" value="ECO:0007669"/>
    <property type="project" value="UniProtKB-KW"/>
</dbReference>
<gene>
    <name evidence="10 12" type="primary">hisH</name>
    <name evidence="12" type="ORF">QYB95_06220</name>
</gene>
<organism evidence="12 13">
    <name type="scientific">Ureibacillus aquaedulcis</name>
    <dbReference type="NCBI Taxonomy" id="3058421"/>
    <lineage>
        <taxon>Bacteria</taxon>
        <taxon>Bacillati</taxon>
        <taxon>Bacillota</taxon>
        <taxon>Bacilli</taxon>
        <taxon>Bacillales</taxon>
        <taxon>Caryophanaceae</taxon>
        <taxon>Ureibacillus</taxon>
    </lineage>
</organism>
<accession>A0ABT8GNY4</accession>
<evidence type="ECO:0000259" key="11">
    <source>
        <dbReference type="Pfam" id="PF00117"/>
    </source>
</evidence>
<evidence type="ECO:0000256" key="4">
    <source>
        <dbReference type="ARBA" id="ARBA00022801"/>
    </source>
</evidence>
<dbReference type="InterPro" id="IPR010139">
    <property type="entry name" value="Imidazole-glycPsynth_HisH"/>
</dbReference>
<dbReference type="CDD" id="cd01748">
    <property type="entry name" value="GATase1_IGP_Synthase"/>
    <property type="match status" value="1"/>
</dbReference>
<keyword evidence="4 10" id="KW-0378">Hydrolase</keyword>
<feature type="active site" description="Nucleophile" evidence="10">
    <location>
        <position position="80"/>
    </location>
</feature>
<comment type="subcellular location">
    <subcellularLocation>
        <location evidence="10">Cytoplasm</location>
    </subcellularLocation>
</comment>
<evidence type="ECO:0000256" key="5">
    <source>
        <dbReference type="ARBA" id="ARBA00022962"/>
    </source>
</evidence>
<dbReference type="SUPFAM" id="SSF52317">
    <property type="entry name" value="Class I glutamine amidotransferase-like"/>
    <property type="match status" value="1"/>
</dbReference>
<keyword evidence="3 10" id="KW-0028">Amino-acid biosynthesis</keyword>
<evidence type="ECO:0000256" key="9">
    <source>
        <dbReference type="ARBA" id="ARBA00049534"/>
    </source>
</evidence>
<dbReference type="EC" id="3.5.1.2" evidence="10"/>
<dbReference type="HAMAP" id="MF_00278">
    <property type="entry name" value="HisH"/>
    <property type="match status" value="1"/>
</dbReference>
<reference evidence="12" key="1">
    <citation type="submission" date="2023-07" db="EMBL/GenBank/DDBJ databases">
        <title>Ureibacillus sp. isolated from freshwater well.</title>
        <authorList>
            <person name="Kirdat K."/>
            <person name="Bhatt A."/>
            <person name="Teware R."/>
            <person name="Bhavsar Y."/>
            <person name="Yadav A."/>
        </authorList>
    </citation>
    <scope>NUCLEOTIDE SEQUENCE</scope>
    <source>
        <strain evidence="12">BA0131</strain>
    </source>
</reference>
<dbReference type="NCBIfam" id="TIGR01855">
    <property type="entry name" value="IMP_synth_hisH"/>
    <property type="match status" value="1"/>
</dbReference>
<comment type="function">
    <text evidence="10">IGPS catalyzes the conversion of PRFAR and glutamine to IGP, AICAR and glutamate. The HisH subunit catalyzes the hydrolysis of glutamine to glutamate and ammonia as part of the synthesis of IGP and AICAR. The resulting ammonia molecule is channeled to the active site of HisF.</text>
</comment>
<dbReference type="PIRSF" id="PIRSF000495">
    <property type="entry name" value="Amidotransf_hisH"/>
    <property type="match status" value="1"/>
</dbReference>
<comment type="subunit">
    <text evidence="2 10">Heterodimer of HisH and HisF.</text>
</comment>
<dbReference type="Pfam" id="PF00117">
    <property type="entry name" value="GATase"/>
    <property type="match status" value="1"/>
</dbReference>
<comment type="catalytic activity">
    <reaction evidence="9 10">
        <text>L-glutamine + H2O = L-glutamate + NH4(+)</text>
        <dbReference type="Rhea" id="RHEA:15889"/>
        <dbReference type="ChEBI" id="CHEBI:15377"/>
        <dbReference type="ChEBI" id="CHEBI:28938"/>
        <dbReference type="ChEBI" id="CHEBI:29985"/>
        <dbReference type="ChEBI" id="CHEBI:58359"/>
        <dbReference type="EC" id="3.5.1.2"/>
    </reaction>
</comment>